<dbReference type="STRING" id="1121284.SAMN05660493_00812"/>
<protein>
    <submittedName>
        <fullName evidence="2">GLPGLI family protein</fullName>
    </submittedName>
</protein>
<feature type="signal peptide" evidence="1">
    <location>
        <begin position="1"/>
        <end position="19"/>
    </location>
</feature>
<dbReference type="Pfam" id="PF13715">
    <property type="entry name" value="CarbopepD_reg_2"/>
    <property type="match status" value="1"/>
</dbReference>
<gene>
    <name evidence="2" type="ORF">SAMN05660493_00812</name>
</gene>
<keyword evidence="1" id="KW-0732">Signal</keyword>
<evidence type="ECO:0000313" key="3">
    <source>
        <dbReference type="Proteomes" id="UP000187261"/>
    </source>
</evidence>
<dbReference type="RefSeq" id="WP_076782198.1">
    <property type="nucleotide sequence ID" value="NZ_FTPU01000006.1"/>
</dbReference>
<dbReference type="InterPro" id="IPR005901">
    <property type="entry name" value="GLPGLI"/>
</dbReference>
<reference evidence="3" key="1">
    <citation type="submission" date="2016-10" db="EMBL/GenBank/DDBJ databases">
        <authorList>
            <person name="Varghese N."/>
            <person name="Submissions S."/>
        </authorList>
    </citation>
    <scope>NUCLEOTIDE SEQUENCE [LARGE SCALE GENOMIC DNA]</scope>
    <source>
        <strain evidence="3">DSM 19482</strain>
    </source>
</reference>
<dbReference type="Proteomes" id="UP000187261">
    <property type="component" value="Unassembled WGS sequence"/>
</dbReference>
<feature type="chain" id="PRO_5013228168" evidence="1">
    <location>
        <begin position="20"/>
        <end position="527"/>
    </location>
</feature>
<dbReference type="OrthoDB" id="1440774at2"/>
<dbReference type="AlphaFoldDB" id="A0A1U7PWC8"/>
<proteinExistence type="predicted"/>
<evidence type="ECO:0000256" key="1">
    <source>
        <dbReference type="SAM" id="SignalP"/>
    </source>
</evidence>
<evidence type="ECO:0000313" key="2">
    <source>
        <dbReference type="EMBL" id="SIT96140.1"/>
    </source>
</evidence>
<name>A0A1U7PWC8_9FLAO</name>
<dbReference type="EMBL" id="FTPU01000006">
    <property type="protein sequence ID" value="SIT96140.1"/>
    <property type="molecule type" value="Genomic_DNA"/>
</dbReference>
<organism evidence="2 3">
    <name type="scientific">Epilithonimonas bovis DSM 19482</name>
    <dbReference type="NCBI Taxonomy" id="1121284"/>
    <lineage>
        <taxon>Bacteria</taxon>
        <taxon>Pseudomonadati</taxon>
        <taxon>Bacteroidota</taxon>
        <taxon>Flavobacteriia</taxon>
        <taxon>Flavobacteriales</taxon>
        <taxon>Weeksellaceae</taxon>
        <taxon>Chryseobacterium group</taxon>
        <taxon>Epilithonimonas</taxon>
    </lineage>
</organism>
<keyword evidence="3" id="KW-1185">Reference proteome</keyword>
<dbReference type="SUPFAM" id="SSF49464">
    <property type="entry name" value="Carboxypeptidase regulatory domain-like"/>
    <property type="match status" value="1"/>
</dbReference>
<sequence>MYKSKLLFLLIFLSIFANAQISRFYYELKYKPNQTDTIREKAHFVLDIDNGFSIFRDFKTVSQDSLLKKGMQFMKTQGVNKMEDIGVTEPDFSFIIKKTPKNIEYKDKIGTDNYEYSEEKNFNWTILSDKKLISGFSCQKAEVSYGGRIWTAWFTSDIPIQDGPYKFCNLPGLILEIYDENKEYQFTFIGNHKIDSQNYLSDEIMGKNYIKVSKDRFYESEKAFMKDPYGQMYSSIPTKDVEVRQSIEKQRNNIRDWYAKNNNPIEINGNSRQNILLKGHIYDENNKPVKYANIGILDGTEGTVTDIDGAYSLTISSYLENDIIKISSIGYEDLEISVNDFINQHKEIYRLSRVAKTVNIEEVVLENRKPKAKVLGIKSNSHNIRIGFKNGVLGQEIGTLIKNKNKIKLQKLNVNILESSFTNTPFRVNIYKVNSDGNYQNILEDNILLNISNNDNFKTKSLDLSEYKLILEGDFLITLELLDNKENGELYFSGSIFSKGLVRKTSQSKFVETTINPSINVDVSILK</sequence>
<dbReference type="NCBIfam" id="TIGR01200">
    <property type="entry name" value="GLPGLI"/>
    <property type="match status" value="1"/>
</dbReference>
<accession>A0A1U7PWC8</accession>
<dbReference type="InterPro" id="IPR008969">
    <property type="entry name" value="CarboxyPept-like_regulatory"/>
</dbReference>
<dbReference type="Pfam" id="PF09697">
    <property type="entry name" value="Porph_ging"/>
    <property type="match status" value="1"/>
</dbReference>